<dbReference type="AlphaFoldDB" id="A0A543NLE1"/>
<reference evidence="1 2" key="1">
    <citation type="submission" date="2019-06" db="EMBL/GenBank/DDBJ databases">
        <title>Sequencing the genomes of 1000 actinobacteria strains.</title>
        <authorList>
            <person name="Klenk H.-P."/>
        </authorList>
    </citation>
    <scope>NUCLEOTIDE SEQUENCE [LARGE SCALE GENOMIC DNA]</scope>
    <source>
        <strain evidence="1 2">DSM 45015</strain>
    </source>
</reference>
<sequence length="55" mass="5844">MMRRVAALFTPHLRTDGGYSTEAVVVTALLALLAVGAVAVISDAVMERVDEITLE</sequence>
<gene>
    <name evidence="1" type="ORF">FHX37_2642</name>
</gene>
<evidence type="ECO:0000313" key="1">
    <source>
        <dbReference type="EMBL" id="TQN32665.1"/>
    </source>
</evidence>
<protein>
    <submittedName>
        <fullName evidence="1">Uncharacterized protein</fullName>
    </submittedName>
</protein>
<dbReference type="Proteomes" id="UP000317422">
    <property type="component" value="Unassembled WGS sequence"/>
</dbReference>
<evidence type="ECO:0000313" key="2">
    <source>
        <dbReference type="Proteomes" id="UP000317422"/>
    </source>
</evidence>
<accession>A0A543NLE1</accession>
<dbReference type="EMBL" id="VFQC01000001">
    <property type="protein sequence ID" value="TQN32665.1"/>
    <property type="molecule type" value="Genomic_DNA"/>
</dbReference>
<organism evidence="1 2">
    <name type="scientific">Haloactinospora alba</name>
    <dbReference type="NCBI Taxonomy" id="405555"/>
    <lineage>
        <taxon>Bacteria</taxon>
        <taxon>Bacillati</taxon>
        <taxon>Actinomycetota</taxon>
        <taxon>Actinomycetes</taxon>
        <taxon>Streptosporangiales</taxon>
        <taxon>Nocardiopsidaceae</taxon>
        <taxon>Haloactinospora</taxon>
    </lineage>
</organism>
<proteinExistence type="predicted"/>
<name>A0A543NLE1_9ACTN</name>
<comment type="caution">
    <text evidence="1">The sequence shown here is derived from an EMBL/GenBank/DDBJ whole genome shotgun (WGS) entry which is preliminary data.</text>
</comment>
<keyword evidence="2" id="KW-1185">Reference proteome</keyword>
<dbReference type="RefSeq" id="WP_170181454.1">
    <property type="nucleotide sequence ID" value="NZ_VFQC01000001.1"/>
</dbReference>